<dbReference type="InterPro" id="IPR029063">
    <property type="entry name" value="SAM-dependent_MTases_sf"/>
</dbReference>
<sequence length="228" mass="25548">MSEGMKLEDVVCIGRTHGEYLALFDLASERLKGLRVLDCPAGVCSFTADACQHGVDAVASDRAYAFDASALYEKGTQDIVTTMKALEPIQDRYVWSTYQTIEGLTAFRREALEKSTAHRKRSPERYVEASLPQLPFTDSSFDLVLSANFLFLYEEHFDEAFHVQALQELIRVSSREVRVYPIVGLNGKPSIHLDACIRLAEAQGCRVTQADVPYEFLKGASRMLLVEK</sequence>
<dbReference type="Pfam" id="PF08241">
    <property type="entry name" value="Methyltransf_11"/>
    <property type="match status" value="1"/>
</dbReference>
<dbReference type="AlphaFoldDB" id="A0A4R6UCB4"/>
<evidence type="ECO:0000259" key="1">
    <source>
        <dbReference type="Pfam" id="PF08241"/>
    </source>
</evidence>
<protein>
    <submittedName>
        <fullName evidence="2">Methyltransferase family protein</fullName>
    </submittedName>
</protein>
<gene>
    <name evidence="2" type="ORF">EV213_10178</name>
</gene>
<dbReference type="EMBL" id="SNYJ01000001">
    <property type="protein sequence ID" value="TDQ42649.1"/>
    <property type="molecule type" value="Genomic_DNA"/>
</dbReference>
<dbReference type="InterPro" id="IPR013216">
    <property type="entry name" value="Methyltransf_11"/>
</dbReference>
<dbReference type="GO" id="GO:0008757">
    <property type="term" value="F:S-adenosylmethionine-dependent methyltransferase activity"/>
    <property type="evidence" value="ECO:0007669"/>
    <property type="project" value="InterPro"/>
</dbReference>
<reference evidence="2 3" key="1">
    <citation type="submission" date="2019-03" db="EMBL/GenBank/DDBJ databases">
        <title>Genomic Encyclopedia of Type Strains, Phase IV (KMG-IV): sequencing the most valuable type-strain genomes for metagenomic binning, comparative biology and taxonomic classification.</title>
        <authorList>
            <person name="Goeker M."/>
        </authorList>
    </citation>
    <scope>NUCLEOTIDE SEQUENCE [LARGE SCALE GENOMIC DNA]</scope>
    <source>
        <strain evidence="2 3">DSM 28697</strain>
    </source>
</reference>
<comment type="caution">
    <text evidence="2">The sequence shown here is derived from an EMBL/GenBank/DDBJ whole genome shotgun (WGS) entry which is preliminary data.</text>
</comment>
<proteinExistence type="predicted"/>
<keyword evidence="2" id="KW-0808">Transferase</keyword>
<accession>A0A4R6UCB4</accession>
<dbReference type="Proteomes" id="UP000295632">
    <property type="component" value="Unassembled WGS sequence"/>
</dbReference>
<dbReference type="Gene3D" id="3.40.50.150">
    <property type="entry name" value="Vaccinia Virus protein VP39"/>
    <property type="match status" value="1"/>
</dbReference>
<dbReference type="OrthoDB" id="9787807at2"/>
<evidence type="ECO:0000313" key="3">
    <source>
        <dbReference type="Proteomes" id="UP000295632"/>
    </source>
</evidence>
<name>A0A4R6UCB4_9BACI</name>
<dbReference type="SUPFAM" id="SSF53335">
    <property type="entry name" value="S-adenosyl-L-methionine-dependent methyltransferases"/>
    <property type="match status" value="1"/>
</dbReference>
<feature type="domain" description="Methyltransferase type 11" evidence="1">
    <location>
        <begin position="111"/>
        <end position="172"/>
    </location>
</feature>
<keyword evidence="3" id="KW-1185">Reference proteome</keyword>
<organism evidence="2 3">
    <name type="scientific">Aureibacillus halotolerans</name>
    <dbReference type="NCBI Taxonomy" id="1508390"/>
    <lineage>
        <taxon>Bacteria</taxon>
        <taxon>Bacillati</taxon>
        <taxon>Bacillota</taxon>
        <taxon>Bacilli</taxon>
        <taxon>Bacillales</taxon>
        <taxon>Bacillaceae</taxon>
        <taxon>Aureibacillus</taxon>
    </lineage>
</organism>
<evidence type="ECO:0000313" key="2">
    <source>
        <dbReference type="EMBL" id="TDQ42649.1"/>
    </source>
</evidence>
<dbReference type="GO" id="GO:0032259">
    <property type="term" value="P:methylation"/>
    <property type="evidence" value="ECO:0007669"/>
    <property type="project" value="UniProtKB-KW"/>
</dbReference>
<keyword evidence="2" id="KW-0489">Methyltransferase</keyword>
<dbReference type="RefSeq" id="WP_133578493.1">
    <property type="nucleotide sequence ID" value="NZ_SNYJ01000001.1"/>
</dbReference>